<proteinExistence type="predicted"/>
<dbReference type="RefSeq" id="WP_201675808.1">
    <property type="nucleotide sequence ID" value="NZ_JAEQNE010000004.1"/>
</dbReference>
<protein>
    <submittedName>
        <fullName evidence="2">Uncharacterized protein</fullName>
    </submittedName>
</protein>
<dbReference type="Proteomes" id="UP000599109">
    <property type="component" value="Unassembled WGS sequence"/>
</dbReference>
<keyword evidence="3" id="KW-1185">Reference proteome</keyword>
<gene>
    <name evidence="2" type="ORF">JJ685_18620</name>
</gene>
<comment type="caution">
    <text evidence="2">The sequence shown here is derived from an EMBL/GenBank/DDBJ whole genome shotgun (WGS) entry which is preliminary data.</text>
</comment>
<accession>A0A936Z3V3</accession>
<feature type="region of interest" description="Disordered" evidence="1">
    <location>
        <begin position="1"/>
        <end position="24"/>
    </location>
</feature>
<evidence type="ECO:0000256" key="1">
    <source>
        <dbReference type="SAM" id="MobiDB-lite"/>
    </source>
</evidence>
<evidence type="ECO:0000313" key="2">
    <source>
        <dbReference type="EMBL" id="MBL0393160.1"/>
    </source>
</evidence>
<name>A0A936Z3V3_9BURK</name>
<organism evidence="2 3">
    <name type="scientific">Ramlibacter monticola</name>
    <dbReference type="NCBI Taxonomy" id="1926872"/>
    <lineage>
        <taxon>Bacteria</taxon>
        <taxon>Pseudomonadati</taxon>
        <taxon>Pseudomonadota</taxon>
        <taxon>Betaproteobacteria</taxon>
        <taxon>Burkholderiales</taxon>
        <taxon>Comamonadaceae</taxon>
        <taxon>Ramlibacter</taxon>
    </lineage>
</organism>
<dbReference type="AlphaFoldDB" id="A0A936Z3V3"/>
<evidence type="ECO:0000313" key="3">
    <source>
        <dbReference type="Proteomes" id="UP000599109"/>
    </source>
</evidence>
<sequence>MSDDDDRTASLMTPARLAQLKVRPTPAASPSAWLDQLAADAGSGHVRRLLDLRRQLETQVGDPQYAAAGQACAELAAALVELDFSLLAPKGWLARATGKGKEAAAAFRGQAARCGRAGDALAKEVRALQQRLQAQAPALERSVVECEVEARAIQKIMDQGARWLQDMRNQLKARGAEGGDAAALEKIEEDTRRCELLVERLKRLRTADAAAVKMVEHCKAAAPRRAALAASLQQLDAGWKEASRQLDALAELAGTPPDAAKLDAARQGLRRLGEALGQGAADANALQSQDQALGHELAALQEPLQAAA</sequence>
<reference evidence="2 3" key="1">
    <citation type="journal article" date="2017" name="Int. J. Syst. Evol. Microbiol.">
        <title>Ramlibacter monticola sp. nov., isolated from forest soil.</title>
        <authorList>
            <person name="Chaudhary D.K."/>
            <person name="Kim J."/>
        </authorList>
    </citation>
    <scope>NUCLEOTIDE SEQUENCE [LARGE SCALE GENOMIC DNA]</scope>
    <source>
        <strain evidence="2 3">KACC 19175</strain>
    </source>
</reference>
<dbReference type="EMBL" id="JAEQNE010000004">
    <property type="protein sequence ID" value="MBL0393160.1"/>
    <property type="molecule type" value="Genomic_DNA"/>
</dbReference>